<dbReference type="PANTHER" id="PTHR31707">
    <property type="entry name" value="PECTINESTERASE"/>
    <property type="match status" value="1"/>
</dbReference>
<keyword evidence="6" id="KW-1185">Reference proteome</keyword>
<reference evidence="5" key="4">
    <citation type="submission" date="2019-03" db="UniProtKB">
        <authorList>
            <consortium name="EnsemblPlants"/>
        </authorList>
    </citation>
    <scope>IDENTIFICATION</scope>
</reference>
<dbReference type="UniPathway" id="UPA00545">
    <property type="reaction ID" value="UER00823"/>
</dbReference>
<sequence>SNITMYGDGPKKSIITGSKSVGDGVRMWRTATLAVDGDRFMAVKMGIRNTAGDEKQQAIAVRVKGDRAIFFNCRIDGHQDTLFAQAYRQFYRSCILLVKDPLPGKPGVVTAHGRRDRQQTTGFVLHRTRIVADEALASKSSTVKTFLGRPWKEFSRVVV</sequence>
<dbReference type="Pfam" id="PF01095">
    <property type="entry name" value="Pectinesterase"/>
    <property type="match status" value="1"/>
</dbReference>
<proteinExistence type="predicted"/>
<reference evidence="6" key="2">
    <citation type="journal article" date="2017" name="Nat. Plants">
        <title>The Aegilops tauschii genome reveals multiple impacts of transposons.</title>
        <authorList>
            <person name="Zhao G."/>
            <person name="Zou C."/>
            <person name="Li K."/>
            <person name="Wang K."/>
            <person name="Li T."/>
            <person name="Gao L."/>
            <person name="Zhang X."/>
            <person name="Wang H."/>
            <person name="Yang Z."/>
            <person name="Liu X."/>
            <person name="Jiang W."/>
            <person name="Mao L."/>
            <person name="Kong X."/>
            <person name="Jiao Y."/>
            <person name="Jia J."/>
        </authorList>
    </citation>
    <scope>NUCLEOTIDE SEQUENCE [LARGE SCALE GENOMIC DNA]</scope>
    <source>
        <strain evidence="6">cv. AL8/78</strain>
    </source>
</reference>
<accession>A0A453M4S2</accession>
<evidence type="ECO:0000313" key="5">
    <source>
        <dbReference type="EnsemblPlants" id="AET5Gv21043500.2"/>
    </source>
</evidence>
<keyword evidence="3" id="KW-0063">Aspartyl esterase</keyword>
<reference evidence="5" key="5">
    <citation type="journal article" date="2021" name="G3 (Bethesda)">
        <title>Aegilops tauschii genome assembly Aet v5.0 features greater sequence contiguity and improved annotation.</title>
        <authorList>
            <person name="Wang L."/>
            <person name="Zhu T."/>
            <person name="Rodriguez J.C."/>
            <person name="Deal K.R."/>
            <person name="Dubcovsky J."/>
            <person name="McGuire P.E."/>
            <person name="Lux T."/>
            <person name="Spannagl M."/>
            <person name="Mayer K.F.X."/>
            <person name="Baldrich P."/>
            <person name="Meyers B.C."/>
            <person name="Huo N."/>
            <person name="Gu Y.Q."/>
            <person name="Zhou H."/>
            <person name="Devos K.M."/>
            <person name="Bennetzen J.L."/>
            <person name="Unver T."/>
            <person name="Budak H."/>
            <person name="Gulick P.J."/>
            <person name="Galiba G."/>
            <person name="Kalapos B."/>
            <person name="Nelson D.R."/>
            <person name="Li P."/>
            <person name="You F.M."/>
            <person name="Luo M.C."/>
            <person name="Dvorak J."/>
        </authorList>
    </citation>
    <scope>NUCLEOTIDE SEQUENCE [LARGE SCALE GENOMIC DNA]</scope>
    <source>
        <strain evidence="5">cv. AL8/78</strain>
    </source>
</reference>
<evidence type="ECO:0000256" key="3">
    <source>
        <dbReference type="ARBA" id="ARBA00023085"/>
    </source>
</evidence>
<dbReference type="Gene3D" id="2.160.20.10">
    <property type="entry name" value="Single-stranded right-handed beta-helix, Pectin lyase-like"/>
    <property type="match status" value="1"/>
</dbReference>
<evidence type="ECO:0000313" key="6">
    <source>
        <dbReference type="Proteomes" id="UP000015105"/>
    </source>
</evidence>
<dbReference type="InterPro" id="IPR012334">
    <property type="entry name" value="Pectin_lyas_fold"/>
</dbReference>
<reference evidence="6" key="1">
    <citation type="journal article" date="2014" name="Science">
        <title>Ancient hybridizations among the ancestral genomes of bread wheat.</title>
        <authorList>
            <consortium name="International Wheat Genome Sequencing Consortium,"/>
            <person name="Marcussen T."/>
            <person name="Sandve S.R."/>
            <person name="Heier L."/>
            <person name="Spannagl M."/>
            <person name="Pfeifer M."/>
            <person name="Jakobsen K.S."/>
            <person name="Wulff B.B."/>
            <person name="Steuernagel B."/>
            <person name="Mayer K.F."/>
            <person name="Olsen O.A."/>
        </authorList>
    </citation>
    <scope>NUCLEOTIDE SEQUENCE [LARGE SCALE GENOMIC DNA]</scope>
    <source>
        <strain evidence="6">cv. AL8/78</strain>
    </source>
</reference>
<comment type="pathway">
    <text evidence="1">Glycan metabolism; pectin degradation; 2-dehydro-3-deoxy-D-gluconate from pectin: step 1/5.</text>
</comment>
<dbReference type="AlphaFoldDB" id="A0A453M4S2"/>
<dbReference type="GO" id="GO:0045490">
    <property type="term" value="P:pectin catabolic process"/>
    <property type="evidence" value="ECO:0007669"/>
    <property type="project" value="UniProtKB-UniPathway"/>
</dbReference>
<protein>
    <recommendedName>
        <fullName evidence="4">Pectinesterase catalytic domain-containing protein</fullName>
    </recommendedName>
</protein>
<keyword evidence="2" id="KW-0378">Hydrolase</keyword>
<dbReference type="Gramene" id="AET5Gv21043500.2">
    <property type="protein sequence ID" value="AET5Gv21043500.2"/>
    <property type="gene ID" value="AET5Gv21043500"/>
</dbReference>
<name>A0A453M4S2_AEGTS</name>
<dbReference type="InterPro" id="IPR011050">
    <property type="entry name" value="Pectin_lyase_fold/virulence"/>
</dbReference>
<reference evidence="5" key="3">
    <citation type="journal article" date="2017" name="Nature">
        <title>Genome sequence of the progenitor of the wheat D genome Aegilops tauschii.</title>
        <authorList>
            <person name="Luo M.C."/>
            <person name="Gu Y.Q."/>
            <person name="Puiu D."/>
            <person name="Wang H."/>
            <person name="Twardziok S.O."/>
            <person name="Deal K.R."/>
            <person name="Huo N."/>
            <person name="Zhu T."/>
            <person name="Wang L."/>
            <person name="Wang Y."/>
            <person name="McGuire P.E."/>
            <person name="Liu S."/>
            <person name="Long H."/>
            <person name="Ramasamy R.K."/>
            <person name="Rodriguez J.C."/>
            <person name="Van S.L."/>
            <person name="Yuan L."/>
            <person name="Wang Z."/>
            <person name="Xia Z."/>
            <person name="Xiao L."/>
            <person name="Anderson O.D."/>
            <person name="Ouyang S."/>
            <person name="Liang Y."/>
            <person name="Zimin A.V."/>
            <person name="Pertea G."/>
            <person name="Qi P."/>
            <person name="Bennetzen J.L."/>
            <person name="Dai X."/>
            <person name="Dawson M.W."/>
            <person name="Muller H.G."/>
            <person name="Kugler K."/>
            <person name="Rivarola-Duarte L."/>
            <person name="Spannagl M."/>
            <person name="Mayer K.F.X."/>
            <person name="Lu F.H."/>
            <person name="Bevan M.W."/>
            <person name="Leroy P."/>
            <person name="Li P."/>
            <person name="You F.M."/>
            <person name="Sun Q."/>
            <person name="Liu Z."/>
            <person name="Lyons E."/>
            <person name="Wicker T."/>
            <person name="Salzberg S.L."/>
            <person name="Devos K.M."/>
            <person name="Dvorak J."/>
        </authorList>
    </citation>
    <scope>NUCLEOTIDE SEQUENCE [LARGE SCALE GENOMIC DNA]</scope>
    <source>
        <strain evidence="5">cv. AL8/78</strain>
    </source>
</reference>
<dbReference type="GO" id="GO:0042545">
    <property type="term" value="P:cell wall modification"/>
    <property type="evidence" value="ECO:0007669"/>
    <property type="project" value="InterPro"/>
</dbReference>
<evidence type="ECO:0000256" key="2">
    <source>
        <dbReference type="ARBA" id="ARBA00022801"/>
    </source>
</evidence>
<dbReference type="SUPFAM" id="SSF51126">
    <property type="entry name" value="Pectin lyase-like"/>
    <property type="match status" value="1"/>
</dbReference>
<organism evidence="5 6">
    <name type="scientific">Aegilops tauschii subsp. strangulata</name>
    <name type="common">Goatgrass</name>
    <dbReference type="NCBI Taxonomy" id="200361"/>
    <lineage>
        <taxon>Eukaryota</taxon>
        <taxon>Viridiplantae</taxon>
        <taxon>Streptophyta</taxon>
        <taxon>Embryophyta</taxon>
        <taxon>Tracheophyta</taxon>
        <taxon>Spermatophyta</taxon>
        <taxon>Magnoliopsida</taxon>
        <taxon>Liliopsida</taxon>
        <taxon>Poales</taxon>
        <taxon>Poaceae</taxon>
        <taxon>BOP clade</taxon>
        <taxon>Pooideae</taxon>
        <taxon>Triticodae</taxon>
        <taxon>Triticeae</taxon>
        <taxon>Triticinae</taxon>
        <taxon>Aegilops</taxon>
    </lineage>
</organism>
<dbReference type="EnsemblPlants" id="AET5Gv21043500.2">
    <property type="protein sequence ID" value="AET5Gv21043500.2"/>
    <property type="gene ID" value="AET5Gv21043500"/>
</dbReference>
<dbReference type="Proteomes" id="UP000015105">
    <property type="component" value="Chromosome 5D"/>
</dbReference>
<evidence type="ECO:0000259" key="4">
    <source>
        <dbReference type="Pfam" id="PF01095"/>
    </source>
</evidence>
<feature type="domain" description="Pectinesterase catalytic" evidence="4">
    <location>
        <begin position="2"/>
        <end position="95"/>
    </location>
</feature>
<dbReference type="GO" id="GO:0030599">
    <property type="term" value="F:pectinesterase activity"/>
    <property type="evidence" value="ECO:0007669"/>
    <property type="project" value="InterPro"/>
</dbReference>
<evidence type="ECO:0000256" key="1">
    <source>
        <dbReference type="ARBA" id="ARBA00005184"/>
    </source>
</evidence>
<dbReference type="InterPro" id="IPR000070">
    <property type="entry name" value="Pectinesterase_cat"/>
</dbReference>